<accession>A0A7W7CG61</accession>
<evidence type="ECO:0000259" key="7">
    <source>
        <dbReference type="PROSITE" id="PS50011"/>
    </source>
</evidence>
<organism evidence="8 9">
    <name type="scientific">Crossiella cryophila</name>
    <dbReference type="NCBI Taxonomy" id="43355"/>
    <lineage>
        <taxon>Bacteria</taxon>
        <taxon>Bacillati</taxon>
        <taxon>Actinomycetota</taxon>
        <taxon>Actinomycetes</taxon>
        <taxon>Pseudonocardiales</taxon>
        <taxon>Pseudonocardiaceae</taxon>
        <taxon>Crossiella</taxon>
    </lineage>
</organism>
<protein>
    <recommendedName>
        <fullName evidence="1">non-specific serine/threonine protein kinase</fullName>
        <ecNumber evidence="1">2.7.11.1</ecNumber>
    </recommendedName>
</protein>
<dbReference type="SMART" id="SM00220">
    <property type="entry name" value="S_TKc"/>
    <property type="match status" value="1"/>
</dbReference>
<sequence>MGSDELIAGRYQLLARLGSGGQGEVWRARDVELNRVVAMKRSRAADREQGQRQTRREAVQGAALTHPNVIMVLTSFTAGEDHWVVTEHLESRDLAKVVDQDGTLSPERAARIGEQVAAALAAIHRAGIVHLDVKPANVLVTATGQAKLTDLGIARWAEETDLSGDSLDFTPGYVAPEVAGNAAATSAADVFALGATVYAAVEGQSPWGGAGVRPQGKLARAAAYRLDPHHQDGPLGKVLDVLLHKDPRRRPSAEDAQAMLAEVADGAELPLRVPPPPRRRRWPVLTAVGTVLAVVAAAAVFWPSESPPEDRLRLLGDPRTVDPCALTEVGALNRFGQAVLDQDYGNFNRCRVLLRLRPGDPADEVEAQVQLQGYPGPHTPTPTATVIAPVQRPAQRGDECERTVHLPDGHRVRVRAKHRQDRPAPLCDVAESLALGVLSVLNQGQVRRRPTETAADSLRGLDACALLTRAELAPLIGAAEADPGFGGWDCEWVRGRREVMIEFDRRPPLAEKKGGRRIDLGAGVEGLLDPDKEACEAVVPHRSLSDSGGHPMLEVVRLYLRDAAPGETLCPQVTELARAVAGRLPR</sequence>
<dbReference type="EC" id="2.7.11.1" evidence="1"/>
<keyword evidence="4" id="KW-0547">Nucleotide-binding</keyword>
<keyword evidence="2" id="KW-0723">Serine/threonine-protein kinase</keyword>
<dbReference type="PROSITE" id="PS50011">
    <property type="entry name" value="PROTEIN_KINASE_DOM"/>
    <property type="match status" value="1"/>
</dbReference>
<evidence type="ECO:0000313" key="8">
    <source>
        <dbReference type="EMBL" id="MBB4680593.1"/>
    </source>
</evidence>
<evidence type="ECO:0000256" key="4">
    <source>
        <dbReference type="ARBA" id="ARBA00022741"/>
    </source>
</evidence>
<evidence type="ECO:0000256" key="1">
    <source>
        <dbReference type="ARBA" id="ARBA00012513"/>
    </source>
</evidence>
<keyword evidence="3" id="KW-0808">Transferase</keyword>
<dbReference type="Gene3D" id="3.30.200.20">
    <property type="entry name" value="Phosphorylase Kinase, domain 1"/>
    <property type="match status" value="1"/>
</dbReference>
<dbReference type="CDD" id="cd14014">
    <property type="entry name" value="STKc_PknB_like"/>
    <property type="match status" value="1"/>
</dbReference>
<keyword evidence="9" id="KW-1185">Reference proteome</keyword>
<dbReference type="GO" id="GO:0004674">
    <property type="term" value="F:protein serine/threonine kinase activity"/>
    <property type="evidence" value="ECO:0007669"/>
    <property type="project" value="UniProtKB-KW"/>
</dbReference>
<dbReference type="InterPro" id="IPR011009">
    <property type="entry name" value="Kinase-like_dom_sf"/>
</dbReference>
<dbReference type="SUPFAM" id="SSF56112">
    <property type="entry name" value="Protein kinase-like (PK-like)"/>
    <property type="match status" value="1"/>
</dbReference>
<name>A0A7W7CG61_9PSEU</name>
<gene>
    <name evidence="8" type="ORF">HNR67_006711</name>
</gene>
<evidence type="ECO:0000256" key="2">
    <source>
        <dbReference type="ARBA" id="ARBA00022527"/>
    </source>
</evidence>
<dbReference type="AlphaFoldDB" id="A0A7W7CG61"/>
<evidence type="ECO:0000313" key="9">
    <source>
        <dbReference type="Proteomes" id="UP000533598"/>
    </source>
</evidence>
<keyword evidence="6" id="KW-0067">ATP-binding</keyword>
<dbReference type="Pfam" id="PF00069">
    <property type="entry name" value="Pkinase"/>
    <property type="match status" value="1"/>
</dbReference>
<dbReference type="Proteomes" id="UP000533598">
    <property type="component" value="Unassembled WGS sequence"/>
</dbReference>
<comment type="caution">
    <text evidence="8">The sequence shown here is derived from an EMBL/GenBank/DDBJ whole genome shotgun (WGS) entry which is preliminary data.</text>
</comment>
<keyword evidence="5" id="KW-0418">Kinase</keyword>
<evidence type="ECO:0000256" key="6">
    <source>
        <dbReference type="ARBA" id="ARBA00022840"/>
    </source>
</evidence>
<dbReference type="RefSeq" id="WP_185006518.1">
    <property type="nucleotide sequence ID" value="NZ_BAAAUI010000005.1"/>
</dbReference>
<dbReference type="InterPro" id="IPR000719">
    <property type="entry name" value="Prot_kinase_dom"/>
</dbReference>
<proteinExistence type="predicted"/>
<evidence type="ECO:0000256" key="5">
    <source>
        <dbReference type="ARBA" id="ARBA00022777"/>
    </source>
</evidence>
<dbReference type="Gene3D" id="1.10.510.10">
    <property type="entry name" value="Transferase(Phosphotransferase) domain 1"/>
    <property type="match status" value="1"/>
</dbReference>
<dbReference type="PANTHER" id="PTHR43289:SF6">
    <property type="entry name" value="SERINE_THREONINE-PROTEIN KINASE NEKL-3"/>
    <property type="match status" value="1"/>
</dbReference>
<evidence type="ECO:0000256" key="3">
    <source>
        <dbReference type="ARBA" id="ARBA00022679"/>
    </source>
</evidence>
<feature type="domain" description="Protein kinase" evidence="7">
    <location>
        <begin position="11"/>
        <end position="260"/>
    </location>
</feature>
<dbReference type="GO" id="GO:0005524">
    <property type="term" value="F:ATP binding"/>
    <property type="evidence" value="ECO:0007669"/>
    <property type="project" value="UniProtKB-KW"/>
</dbReference>
<dbReference type="PANTHER" id="PTHR43289">
    <property type="entry name" value="MITOGEN-ACTIVATED PROTEIN KINASE KINASE KINASE 20-RELATED"/>
    <property type="match status" value="1"/>
</dbReference>
<dbReference type="EMBL" id="JACHMH010000001">
    <property type="protein sequence ID" value="MBB4680593.1"/>
    <property type="molecule type" value="Genomic_DNA"/>
</dbReference>
<dbReference type="InterPro" id="IPR008271">
    <property type="entry name" value="Ser/Thr_kinase_AS"/>
</dbReference>
<reference evidence="8 9" key="1">
    <citation type="submission" date="2020-08" db="EMBL/GenBank/DDBJ databases">
        <title>Sequencing the genomes of 1000 actinobacteria strains.</title>
        <authorList>
            <person name="Klenk H.-P."/>
        </authorList>
    </citation>
    <scope>NUCLEOTIDE SEQUENCE [LARGE SCALE GENOMIC DNA]</scope>
    <source>
        <strain evidence="8 9">DSM 44230</strain>
    </source>
</reference>
<dbReference type="PROSITE" id="PS00108">
    <property type="entry name" value="PROTEIN_KINASE_ST"/>
    <property type="match status" value="1"/>
</dbReference>